<dbReference type="Pfam" id="PF04951">
    <property type="entry name" value="Peptidase_M55"/>
    <property type="match status" value="1"/>
</dbReference>
<organism evidence="1 2">
    <name type="scientific">Fervidobacterium islandicum</name>
    <dbReference type="NCBI Taxonomy" id="2423"/>
    <lineage>
        <taxon>Bacteria</taxon>
        <taxon>Thermotogati</taxon>
        <taxon>Thermotogota</taxon>
        <taxon>Thermotogae</taxon>
        <taxon>Thermotogales</taxon>
        <taxon>Fervidobacteriaceae</taxon>
        <taxon>Fervidobacterium</taxon>
    </lineage>
</organism>
<dbReference type="InterPro" id="IPR027476">
    <property type="entry name" value="DppA_N"/>
</dbReference>
<reference evidence="1 2" key="1">
    <citation type="journal article" date="2015" name="Stand. Genomic Sci.">
        <title>Genome sequence of a native-feather degrading extremely thermophilic Eubacterium, Fervidobacterium islandicum AW-1.</title>
        <authorList>
            <person name="Lee Y.J."/>
            <person name="Jeong H."/>
            <person name="Park G.S."/>
            <person name="Kwak Y."/>
            <person name="Lee S.J."/>
            <person name="Lee S.J."/>
            <person name="Park M.K."/>
            <person name="Kim J.Y."/>
            <person name="Kang H.K."/>
            <person name="Shin J.H."/>
            <person name="Lee D.W."/>
        </authorList>
    </citation>
    <scope>NUCLEOTIDE SEQUENCE [LARGE SCALE GENOMIC DNA]</scope>
    <source>
        <strain evidence="1 2">AW-1</strain>
    </source>
</reference>
<dbReference type="KEGG" id="fia:NA23_10440"/>
<dbReference type="Gene3D" id="3.30.1360.130">
    <property type="entry name" value="Dipeptide transport protein"/>
    <property type="match status" value="1"/>
</dbReference>
<dbReference type="EMBL" id="CP014334">
    <property type="protein sequence ID" value="AMW33601.1"/>
    <property type="molecule type" value="Genomic_DNA"/>
</dbReference>
<dbReference type="InterPro" id="IPR007035">
    <property type="entry name" value="Peptidase_M55"/>
</dbReference>
<dbReference type="RefSeq" id="WP_033191573.1">
    <property type="nucleotide sequence ID" value="NZ_CP014334.2"/>
</dbReference>
<proteinExistence type="predicted"/>
<sequence length="279" mass="31391">MATTRKKIFISFDYEGLAGITNWNDVDKKSSDYKKEEMLRQLRAFLRGLDGNEITLVDSHAAGDNIPWELTEEFPNVTLVSGGIRQYYMMYGIDESYDFTVFFGYHAGIGTLHANMDHTYSSSSIHNIWINGMEMNEALINAAFAGLFGVPLGCLVGDDKVVIQTSKVLPKALYLETKKSIGRHSAIMKPVASLLNELEECAQLLSTKSREDFEIFRFSSPIEMIVEFSDTLRADLVSSMPLVERLDGRKVRIVHDDYKLIFEALLAMTYICAAAKILV</sequence>
<dbReference type="Gene3D" id="3.40.50.10780">
    <property type="entry name" value="Dipeptide transport protein"/>
    <property type="match status" value="1"/>
</dbReference>
<dbReference type="InterPro" id="IPR036177">
    <property type="entry name" value="Peptidase_M55_sf"/>
</dbReference>
<evidence type="ECO:0000313" key="1">
    <source>
        <dbReference type="EMBL" id="AMW33601.1"/>
    </source>
</evidence>
<dbReference type="AlphaFoldDB" id="A0AAI8GE15"/>
<keyword evidence="2" id="KW-1185">Reference proteome</keyword>
<dbReference type="SUPFAM" id="SSF63992">
    <property type="entry name" value="Dipeptide transport protein"/>
    <property type="match status" value="1"/>
</dbReference>
<evidence type="ECO:0000313" key="2">
    <source>
        <dbReference type="Proteomes" id="UP000093740"/>
    </source>
</evidence>
<dbReference type="Proteomes" id="UP000093740">
    <property type="component" value="Chromosome"/>
</dbReference>
<gene>
    <name evidence="1" type="ORF">NA23_10440</name>
</gene>
<dbReference type="CDD" id="cd08769">
    <property type="entry name" value="DAP_dppA_2"/>
    <property type="match status" value="1"/>
</dbReference>
<protein>
    <submittedName>
        <fullName evidence="1">M55 family metallopeptidase</fullName>
    </submittedName>
</protein>
<name>A0AAI8GE15_FERIS</name>
<accession>A0AAI8GE15</accession>